<protein>
    <recommendedName>
        <fullName evidence="3">KEN domain-containing protein</fullName>
    </recommendedName>
</protein>
<reference evidence="2" key="1">
    <citation type="journal article" date="2002" name="Science">
        <title>The draft genome of Ciona intestinalis: insights into chordate and vertebrate origins.</title>
        <authorList>
            <person name="Dehal P."/>
            <person name="Satou Y."/>
            <person name="Campbell R.K."/>
            <person name="Chapman J."/>
            <person name="Degnan B."/>
            <person name="De Tomaso A."/>
            <person name="Davidson B."/>
            <person name="Di Gregorio A."/>
            <person name="Gelpke M."/>
            <person name="Goodstein D.M."/>
            <person name="Harafuji N."/>
            <person name="Hastings K.E."/>
            <person name="Ho I."/>
            <person name="Hotta K."/>
            <person name="Huang W."/>
            <person name="Kawashima T."/>
            <person name="Lemaire P."/>
            <person name="Martinez D."/>
            <person name="Meinertzhagen I.A."/>
            <person name="Necula S."/>
            <person name="Nonaka M."/>
            <person name="Putnam N."/>
            <person name="Rash S."/>
            <person name="Saiga H."/>
            <person name="Satake M."/>
            <person name="Terry A."/>
            <person name="Yamada L."/>
            <person name="Wang H.G."/>
            <person name="Awazu S."/>
            <person name="Azumi K."/>
            <person name="Boore J."/>
            <person name="Branno M."/>
            <person name="Chin-Bow S."/>
            <person name="DeSantis R."/>
            <person name="Doyle S."/>
            <person name="Francino P."/>
            <person name="Keys D.N."/>
            <person name="Haga S."/>
            <person name="Hayashi H."/>
            <person name="Hino K."/>
            <person name="Imai K.S."/>
            <person name="Inaba K."/>
            <person name="Kano S."/>
            <person name="Kobayashi K."/>
            <person name="Kobayashi M."/>
            <person name="Lee B.I."/>
            <person name="Makabe K.W."/>
            <person name="Manohar C."/>
            <person name="Matassi G."/>
            <person name="Medina M."/>
            <person name="Mochizuki Y."/>
            <person name="Mount S."/>
            <person name="Morishita T."/>
            <person name="Miura S."/>
            <person name="Nakayama A."/>
            <person name="Nishizaka S."/>
            <person name="Nomoto H."/>
            <person name="Ohta F."/>
            <person name="Oishi K."/>
            <person name="Rigoutsos I."/>
            <person name="Sano M."/>
            <person name="Sasaki A."/>
            <person name="Sasakura Y."/>
            <person name="Shoguchi E."/>
            <person name="Shin-i T."/>
            <person name="Spagnuolo A."/>
            <person name="Stainier D."/>
            <person name="Suzuki M.M."/>
            <person name="Tassy O."/>
            <person name="Takatori N."/>
            <person name="Tokuoka M."/>
            <person name="Yagi K."/>
            <person name="Yoshizaki F."/>
            <person name="Wada S."/>
            <person name="Zhang C."/>
            <person name="Hyatt P.D."/>
            <person name="Larimer F."/>
            <person name="Detter C."/>
            <person name="Doggett N."/>
            <person name="Glavina T."/>
            <person name="Hawkins T."/>
            <person name="Richardson P."/>
            <person name="Lucas S."/>
            <person name="Kohara Y."/>
            <person name="Levine M."/>
            <person name="Satoh N."/>
            <person name="Rokhsar D.S."/>
        </authorList>
    </citation>
    <scope>NUCLEOTIDE SEQUENCE [LARGE SCALE GENOMIC DNA]</scope>
</reference>
<proteinExistence type="predicted"/>
<dbReference type="AlphaFoldDB" id="F6Y5G8"/>
<dbReference type="InterPro" id="IPR045133">
    <property type="entry name" value="IRE1/2-like"/>
</dbReference>
<evidence type="ECO:0000313" key="2">
    <source>
        <dbReference type="Proteomes" id="UP000008144"/>
    </source>
</evidence>
<organism evidence="1 2">
    <name type="scientific">Ciona intestinalis</name>
    <name type="common">Transparent sea squirt</name>
    <name type="synonym">Ascidia intestinalis</name>
    <dbReference type="NCBI Taxonomy" id="7719"/>
    <lineage>
        <taxon>Eukaryota</taxon>
        <taxon>Metazoa</taxon>
        <taxon>Chordata</taxon>
        <taxon>Tunicata</taxon>
        <taxon>Ascidiacea</taxon>
        <taxon>Phlebobranchia</taxon>
        <taxon>Cionidae</taxon>
        <taxon>Ciona</taxon>
    </lineage>
</organism>
<dbReference type="InterPro" id="IPR011009">
    <property type="entry name" value="Kinase-like_dom_sf"/>
</dbReference>
<dbReference type="HOGENOM" id="CLU_1420992_0_0_1"/>
<dbReference type="InParanoid" id="F6Y5G8"/>
<dbReference type="GO" id="GO:0030968">
    <property type="term" value="P:endoplasmic reticulum unfolded protein response"/>
    <property type="evidence" value="ECO:0007669"/>
    <property type="project" value="InterPro"/>
</dbReference>
<dbReference type="GO" id="GO:0004674">
    <property type="term" value="F:protein serine/threonine kinase activity"/>
    <property type="evidence" value="ECO:0007669"/>
    <property type="project" value="InterPro"/>
</dbReference>
<dbReference type="Proteomes" id="UP000008144">
    <property type="component" value="Unassembled WGS sequence"/>
</dbReference>
<dbReference type="PANTHER" id="PTHR13954">
    <property type="entry name" value="IRE1-RELATED"/>
    <property type="match status" value="1"/>
</dbReference>
<dbReference type="Gene3D" id="1.10.510.10">
    <property type="entry name" value="Transferase(Phosphotransferase) domain 1"/>
    <property type="match status" value="1"/>
</dbReference>
<accession>F6Y5G8</accession>
<evidence type="ECO:0000313" key="1">
    <source>
        <dbReference type="Ensembl" id="ENSCINP00000019939.3"/>
    </source>
</evidence>
<reference evidence="1" key="3">
    <citation type="submission" date="2025-09" db="UniProtKB">
        <authorList>
            <consortium name="Ensembl"/>
        </authorList>
    </citation>
    <scope>IDENTIFICATION</scope>
</reference>
<dbReference type="Ensembl" id="ENSCINT00000019939.3">
    <property type="protein sequence ID" value="ENSCINP00000019939.3"/>
    <property type="gene ID" value="ENSCING00000009819.3"/>
</dbReference>
<dbReference type="PANTHER" id="PTHR13954:SF6">
    <property type="entry name" value="NON-SPECIFIC SERINE_THREONINE PROTEIN KINASE"/>
    <property type="match status" value="1"/>
</dbReference>
<dbReference type="GO" id="GO:0004521">
    <property type="term" value="F:RNA endonuclease activity"/>
    <property type="evidence" value="ECO:0007669"/>
    <property type="project" value="InterPro"/>
</dbReference>
<evidence type="ECO:0008006" key="3">
    <source>
        <dbReference type="Google" id="ProtNLM"/>
    </source>
</evidence>
<dbReference type="STRING" id="7719.ENSCINP00000019939"/>
<keyword evidence="2" id="KW-1185">Reference proteome</keyword>
<dbReference type="GeneTree" id="ENSGT00390000001722"/>
<sequence length="198" mass="23216">MEDEVLARDLVLRMIQKHPENRPTIEEVEIHPYFWSAHTKQYFYKAANDVVQKRSADAKFLKSLNEGIGQMNVEDLNLPVKLKLPAKDKKTGEHQDSKGYSNVQEYIPFLRNLLEHCRPHDSHPPGLKEQREALREYLTDDVEIRLPKLTKPYPQLLHHLYYLLHIEESFRDAFKKDAKIDLLKVKSNVHEPKVKATA</sequence>
<reference evidence="1" key="2">
    <citation type="submission" date="2025-08" db="UniProtKB">
        <authorList>
            <consortium name="Ensembl"/>
        </authorList>
    </citation>
    <scope>IDENTIFICATION</scope>
</reference>
<name>F6Y5G8_CIOIN</name>
<dbReference type="SUPFAM" id="SSF56112">
    <property type="entry name" value="Protein kinase-like (PK-like)"/>
    <property type="match status" value="1"/>
</dbReference>